<keyword evidence="3" id="KW-0805">Transcription regulation</keyword>
<evidence type="ECO:0000256" key="7">
    <source>
        <dbReference type="SAM" id="MobiDB-lite"/>
    </source>
</evidence>
<dbReference type="PROSITE" id="PS50048">
    <property type="entry name" value="ZN2_CY6_FUNGAL_2"/>
    <property type="match status" value="1"/>
</dbReference>
<dbReference type="InterPro" id="IPR036864">
    <property type="entry name" value="Zn2-C6_fun-type_DNA-bd_sf"/>
</dbReference>
<dbReference type="Pfam" id="PF00172">
    <property type="entry name" value="Zn_clus"/>
    <property type="match status" value="1"/>
</dbReference>
<name>G3B3K5_CANTC</name>
<feature type="compositionally biased region" description="Polar residues" evidence="7">
    <location>
        <begin position="1"/>
        <end position="19"/>
    </location>
</feature>
<dbReference type="PANTHER" id="PTHR31668">
    <property type="entry name" value="GLUCOSE TRANSPORT TRANSCRIPTION REGULATOR RGT1-RELATED-RELATED"/>
    <property type="match status" value="1"/>
</dbReference>
<evidence type="ECO:0000256" key="1">
    <source>
        <dbReference type="ARBA" id="ARBA00022723"/>
    </source>
</evidence>
<keyword evidence="5" id="KW-0804">Transcription</keyword>
<feature type="compositionally biased region" description="Low complexity" evidence="7">
    <location>
        <begin position="673"/>
        <end position="686"/>
    </location>
</feature>
<evidence type="ECO:0000313" key="10">
    <source>
        <dbReference type="Proteomes" id="UP000000707"/>
    </source>
</evidence>
<dbReference type="AlphaFoldDB" id="G3B3K5"/>
<dbReference type="Gene3D" id="4.10.240.10">
    <property type="entry name" value="Zn(2)-C6 fungal-type DNA-binding domain"/>
    <property type="match status" value="1"/>
</dbReference>
<dbReference type="CDD" id="cd00067">
    <property type="entry name" value="GAL4"/>
    <property type="match status" value="1"/>
</dbReference>
<keyword evidence="1" id="KW-0479">Metal-binding</keyword>
<dbReference type="EMBL" id="GL996521">
    <property type="protein sequence ID" value="EGV64176.1"/>
    <property type="molecule type" value="Genomic_DNA"/>
</dbReference>
<feature type="domain" description="Zn(2)-C6 fungal-type" evidence="8">
    <location>
        <begin position="56"/>
        <end position="85"/>
    </location>
</feature>
<dbReference type="STRING" id="590646.G3B3K5"/>
<dbReference type="InterPro" id="IPR050797">
    <property type="entry name" value="Carb_Metab_Trans_Reg"/>
</dbReference>
<proteinExistence type="predicted"/>
<dbReference type="InterPro" id="IPR001138">
    <property type="entry name" value="Zn2Cys6_DnaBD"/>
</dbReference>
<dbReference type="OrthoDB" id="2534600at2759"/>
<feature type="region of interest" description="Disordered" evidence="7">
    <location>
        <begin position="1"/>
        <end position="55"/>
    </location>
</feature>
<protein>
    <recommendedName>
        <fullName evidence="8">Zn(2)-C6 fungal-type domain-containing protein</fullName>
    </recommendedName>
</protein>
<evidence type="ECO:0000256" key="2">
    <source>
        <dbReference type="ARBA" id="ARBA00022833"/>
    </source>
</evidence>
<evidence type="ECO:0000256" key="6">
    <source>
        <dbReference type="ARBA" id="ARBA00023242"/>
    </source>
</evidence>
<dbReference type="SMART" id="SM00066">
    <property type="entry name" value="GAL4"/>
    <property type="match status" value="1"/>
</dbReference>
<evidence type="ECO:0000256" key="5">
    <source>
        <dbReference type="ARBA" id="ARBA00023163"/>
    </source>
</evidence>
<evidence type="ECO:0000259" key="8">
    <source>
        <dbReference type="PROSITE" id="PS50048"/>
    </source>
</evidence>
<keyword evidence="4" id="KW-0238">DNA-binding</keyword>
<evidence type="ECO:0000256" key="4">
    <source>
        <dbReference type="ARBA" id="ARBA00023125"/>
    </source>
</evidence>
<reference evidence="9 10" key="1">
    <citation type="journal article" date="2011" name="Proc. Natl. Acad. Sci. U.S.A.">
        <title>Comparative genomics of xylose-fermenting fungi for enhanced biofuel production.</title>
        <authorList>
            <person name="Wohlbach D.J."/>
            <person name="Kuo A."/>
            <person name="Sato T.K."/>
            <person name="Potts K.M."/>
            <person name="Salamov A.A."/>
            <person name="LaButti K.M."/>
            <person name="Sun H."/>
            <person name="Clum A."/>
            <person name="Pangilinan J.L."/>
            <person name="Lindquist E.A."/>
            <person name="Lucas S."/>
            <person name="Lapidus A."/>
            <person name="Jin M."/>
            <person name="Gunawan C."/>
            <person name="Balan V."/>
            <person name="Dale B.E."/>
            <person name="Jeffries T.W."/>
            <person name="Zinkel R."/>
            <person name="Barry K.W."/>
            <person name="Grigoriev I.V."/>
            <person name="Gasch A.P."/>
        </authorList>
    </citation>
    <scope>NUCLEOTIDE SEQUENCE [LARGE SCALE GENOMIC DNA]</scope>
    <source>
        <strain evidence="10">ATCC 10573 / BCRC 21748 / CBS 615 / JCM 9827 / NBRC 10315 / NRRL Y-1498 / VKM Y-70</strain>
    </source>
</reference>
<dbReference type="PROSITE" id="PS00463">
    <property type="entry name" value="ZN2_CY6_FUNGAL_1"/>
    <property type="match status" value="1"/>
</dbReference>
<dbReference type="Proteomes" id="UP000000707">
    <property type="component" value="Unassembled WGS sequence"/>
</dbReference>
<feature type="region of interest" description="Disordered" evidence="7">
    <location>
        <begin position="671"/>
        <end position="711"/>
    </location>
</feature>
<gene>
    <name evidence="9" type="ORF">CANTEDRAFT_93693</name>
</gene>
<feature type="compositionally biased region" description="Low complexity" evidence="7">
    <location>
        <begin position="20"/>
        <end position="31"/>
    </location>
</feature>
<dbReference type="GO" id="GO:0008270">
    <property type="term" value="F:zinc ion binding"/>
    <property type="evidence" value="ECO:0007669"/>
    <property type="project" value="InterPro"/>
</dbReference>
<evidence type="ECO:0000256" key="3">
    <source>
        <dbReference type="ARBA" id="ARBA00023015"/>
    </source>
</evidence>
<keyword evidence="10" id="KW-1185">Reference proteome</keyword>
<accession>G3B3K5</accession>
<dbReference type="RefSeq" id="XP_006686490.1">
    <property type="nucleotide sequence ID" value="XM_006686427.1"/>
</dbReference>
<dbReference type="GO" id="GO:0003677">
    <property type="term" value="F:DNA binding"/>
    <property type="evidence" value="ECO:0007669"/>
    <property type="project" value="UniProtKB-KW"/>
</dbReference>
<feature type="region of interest" description="Disordered" evidence="7">
    <location>
        <begin position="592"/>
        <end position="623"/>
    </location>
</feature>
<dbReference type="eggNOG" id="ENOG502QT79">
    <property type="taxonomic scope" value="Eukaryota"/>
</dbReference>
<dbReference type="HOGENOM" id="CLU_350252_0_0_1"/>
<feature type="compositionally biased region" description="Polar residues" evidence="7">
    <location>
        <begin position="702"/>
        <end position="711"/>
    </location>
</feature>
<dbReference type="PANTHER" id="PTHR31668:SF26">
    <property type="entry name" value="GLUCOSE TRANSPORT TRANSCRIPTION REGULATOR RGT1-RELATED"/>
    <property type="match status" value="1"/>
</dbReference>
<dbReference type="GO" id="GO:0000981">
    <property type="term" value="F:DNA-binding transcription factor activity, RNA polymerase II-specific"/>
    <property type="evidence" value="ECO:0007669"/>
    <property type="project" value="InterPro"/>
</dbReference>
<dbReference type="GeneID" id="18250312"/>
<sequence>MSGNSAPPQMQMDQFPNSDQQPAAAQPTSAPGRSASPEQKDKEEQPKKKRRATVRACDACAIRKVKCEVQRPCHHCVANGLKCTQIRTRKKSGPKNLHRKTLDYINSLSTKETPPVPETASNNYPESALIASNHRHHPIEPLPMALTSSVPVPVDPHSSRFTTDDLVTVIRLVNEPVFNAVLQEVTIRSLLSNNDKLITFIDENMKNMLSLDSILNSSDPVFLSKALALLSFCLVVIENAIELLVAKFSYSFLNTMEYYRDLKRTILFKIMESFSIIDKLLLYPLKPTNLFQIFYNQSIGSINLSSYFNLTRDHDPLYSSQQKVLHLRKAITYYQLINHHQIGASNSKSLNTFQINELFERLFLSERYNYLTATHLINSTNLFDLNLSLSSNNALFNMFKVINSDGLIFHRLKSHNVLMNLHQLYKINHYPDSNNLLTKNYLNLKMSLINLSKNDFFYSILNQVLIFKVLMIYSNNLELNVLELELIEVVKNLNSILSYNDVLHLNFCNFNLLPQLLQILKINIDFENNLNYSTELIVFTKKLTPFFSTVRDIEHFVKSNKIIYDWFEEMDHLTANMNEIFNPQSRFSSLPVTETTSYSSPIPRSTSDPPAFNPQQQSGPFVNVNALPTSYQLHHHLNKLQQSQVNLQQINSRSSTDSRDKSELNDLLQDFGNSKLSSNSSTNNNSAMVTNCPTPDMDGQPSPLSQQAIQNSNSTSYSTIIQNLGLPAPPIITTANINRENEASNLSPSNISESTKNLCNLFTQMNDGIPSSQNNSLTNLLQFTNSSNNVANLNKISSLSNFRSSNSLKLINSNSALNLFINPLANDEDDEKRKNLKDRFLL</sequence>
<keyword evidence="2" id="KW-0862">Zinc</keyword>
<keyword evidence="6" id="KW-0539">Nucleus</keyword>
<dbReference type="SUPFAM" id="SSF57701">
    <property type="entry name" value="Zn2/Cys6 DNA-binding domain"/>
    <property type="match status" value="1"/>
</dbReference>
<evidence type="ECO:0000313" key="9">
    <source>
        <dbReference type="EMBL" id="EGV64176.1"/>
    </source>
</evidence>
<dbReference type="KEGG" id="cten:18250312"/>
<organism evidence="10">
    <name type="scientific">Candida tenuis (strain ATCC 10573 / BCRC 21748 / CBS 615 / JCM 9827 / NBRC 10315 / NRRL Y-1498 / VKM Y-70)</name>
    <name type="common">Yeast</name>
    <name type="synonym">Yamadazyma tenuis</name>
    <dbReference type="NCBI Taxonomy" id="590646"/>
    <lineage>
        <taxon>Eukaryota</taxon>
        <taxon>Fungi</taxon>
        <taxon>Dikarya</taxon>
        <taxon>Ascomycota</taxon>
        <taxon>Saccharomycotina</taxon>
        <taxon>Pichiomycetes</taxon>
        <taxon>Debaryomycetaceae</taxon>
        <taxon>Yamadazyma</taxon>
    </lineage>
</organism>